<name>A0A402ASK6_9CHLR</name>
<dbReference type="InterPro" id="IPR028098">
    <property type="entry name" value="Glyco_trans_4-like_N"/>
</dbReference>
<evidence type="ECO:0000313" key="2">
    <source>
        <dbReference type="EMBL" id="GCE22071.1"/>
    </source>
</evidence>
<dbReference type="Proteomes" id="UP000287188">
    <property type="component" value="Unassembled WGS sequence"/>
</dbReference>
<dbReference type="Pfam" id="PF13692">
    <property type="entry name" value="Glyco_trans_1_4"/>
    <property type="match status" value="1"/>
</dbReference>
<dbReference type="Pfam" id="PF13579">
    <property type="entry name" value="Glyco_trans_4_4"/>
    <property type="match status" value="1"/>
</dbReference>
<accession>A0A402ASK6</accession>
<keyword evidence="3" id="KW-1185">Reference proteome</keyword>
<dbReference type="EMBL" id="BIFS01000002">
    <property type="protein sequence ID" value="GCE22071.1"/>
    <property type="molecule type" value="Genomic_DNA"/>
</dbReference>
<dbReference type="AlphaFoldDB" id="A0A402ASK6"/>
<evidence type="ECO:0000259" key="1">
    <source>
        <dbReference type="Pfam" id="PF13579"/>
    </source>
</evidence>
<protein>
    <submittedName>
        <fullName evidence="2">Glycogen synthase</fullName>
    </submittedName>
</protein>
<reference evidence="3" key="1">
    <citation type="submission" date="2018-12" db="EMBL/GenBank/DDBJ databases">
        <title>Tengunoibacter tsumagoiensis gen. nov., sp. nov., Dictyobacter kobayashii sp. nov., D. alpinus sp. nov., and D. joshuensis sp. nov. and description of Dictyobacteraceae fam. nov. within the order Ktedonobacterales isolated from Tengu-no-mugimeshi.</title>
        <authorList>
            <person name="Wang C.M."/>
            <person name="Zheng Y."/>
            <person name="Sakai Y."/>
            <person name="Toyoda A."/>
            <person name="Minakuchi Y."/>
            <person name="Abe K."/>
            <person name="Yokota A."/>
            <person name="Yabe S."/>
        </authorList>
    </citation>
    <scope>NUCLEOTIDE SEQUENCE [LARGE SCALE GENOMIC DNA]</scope>
    <source>
        <strain evidence="3">Uno11</strain>
    </source>
</reference>
<feature type="domain" description="Glycosyltransferase subfamily 4-like N-terminal" evidence="1">
    <location>
        <begin position="16"/>
        <end position="155"/>
    </location>
</feature>
<dbReference type="InterPro" id="IPR050194">
    <property type="entry name" value="Glycosyltransferase_grp1"/>
</dbReference>
<organism evidence="2 3">
    <name type="scientific">Dictyobacter kobayashii</name>
    <dbReference type="NCBI Taxonomy" id="2014872"/>
    <lineage>
        <taxon>Bacteria</taxon>
        <taxon>Bacillati</taxon>
        <taxon>Chloroflexota</taxon>
        <taxon>Ktedonobacteria</taxon>
        <taxon>Ktedonobacterales</taxon>
        <taxon>Dictyobacteraceae</taxon>
        <taxon>Dictyobacter</taxon>
    </lineage>
</organism>
<dbReference type="CDD" id="cd03801">
    <property type="entry name" value="GT4_PimA-like"/>
    <property type="match status" value="1"/>
</dbReference>
<dbReference type="Gene3D" id="3.40.50.2000">
    <property type="entry name" value="Glycogen Phosphorylase B"/>
    <property type="match status" value="2"/>
</dbReference>
<sequence length="357" mass="40407">MRIVYLHRGYFPILAGAEIMTYRVAGEMQQRGHQVCVVCRSWGDGIEYREIEGIQVIGLPVVECASTEAHLPWQPDIVHVVDAVWPEYLQLAYDLAHALDVPLAVTPASTISTWQDVAVTLEICRQADVVYVLTESERKLFESYGISSERMVIIGQGPALNGKPDAHTFRQQYNIAGPLVLFLGRKVAFKGYRQLLDAMKFVWQNLADTHFVFIGPHVDPDCQELFHMYADPRMIEISAIDEAQKYSALEASDILCLPTTADVFPLVFVEAWFCSRPIITSPFAGVEEIIQHRRDGLIVEPDPPVLARAIVFLLQHPELRMAMGKSGWLRVQNEFNWRRVTDHVEQGYNEVLVSPFA</sequence>
<dbReference type="RefSeq" id="WP_161977749.1">
    <property type="nucleotide sequence ID" value="NZ_BIFS01000002.1"/>
</dbReference>
<dbReference type="PANTHER" id="PTHR45947:SF3">
    <property type="entry name" value="SULFOQUINOVOSYL TRANSFERASE SQD2"/>
    <property type="match status" value="1"/>
</dbReference>
<dbReference type="PANTHER" id="PTHR45947">
    <property type="entry name" value="SULFOQUINOVOSYL TRANSFERASE SQD2"/>
    <property type="match status" value="1"/>
</dbReference>
<evidence type="ECO:0000313" key="3">
    <source>
        <dbReference type="Proteomes" id="UP000287188"/>
    </source>
</evidence>
<dbReference type="GO" id="GO:0016758">
    <property type="term" value="F:hexosyltransferase activity"/>
    <property type="evidence" value="ECO:0007669"/>
    <property type="project" value="TreeGrafter"/>
</dbReference>
<proteinExistence type="predicted"/>
<dbReference type="SUPFAM" id="SSF53756">
    <property type="entry name" value="UDP-Glycosyltransferase/glycogen phosphorylase"/>
    <property type="match status" value="1"/>
</dbReference>
<comment type="caution">
    <text evidence="2">The sequence shown here is derived from an EMBL/GenBank/DDBJ whole genome shotgun (WGS) entry which is preliminary data.</text>
</comment>
<gene>
    <name evidence="2" type="ORF">KDK_58710</name>
</gene>